<dbReference type="Proteomes" id="UP000220836">
    <property type="component" value="Unassembled WGS sequence"/>
</dbReference>
<dbReference type="RefSeq" id="WP_097806919.1">
    <property type="nucleotide sequence ID" value="NZ_FXYH01000027.1"/>
</dbReference>
<dbReference type="InterPro" id="IPR011010">
    <property type="entry name" value="DNA_brk_join_enz"/>
</dbReference>
<dbReference type="OrthoDB" id="9784724at2"/>
<protein>
    <recommendedName>
        <fullName evidence="4">Phage integrase family protein</fullName>
    </recommendedName>
</protein>
<evidence type="ECO:0008006" key="4">
    <source>
        <dbReference type="Google" id="ProtNLM"/>
    </source>
</evidence>
<keyword evidence="1" id="KW-0233">DNA recombination</keyword>
<dbReference type="EMBL" id="FXYH01000027">
    <property type="protein sequence ID" value="SMX50160.1"/>
    <property type="molecule type" value="Genomic_DNA"/>
</dbReference>
<keyword evidence="3" id="KW-1185">Reference proteome</keyword>
<dbReference type="AlphaFoldDB" id="A0A238L5P3"/>
<dbReference type="SUPFAM" id="SSF56349">
    <property type="entry name" value="DNA breaking-rejoining enzymes"/>
    <property type="match status" value="1"/>
</dbReference>
<reference evidence="2 3" key="1">
    <citation type="submission" date="2017-05" db="EMBL/GenBank/DDBJ databases">
        <authorList>
            <person name="Song R."/>
            <person name="Chenine A.L."/>
            <person name="Ruprecht R.M."/>
        </authorList>
    </citation>
    <scope>NUCLEOTIDE SEQUENCE [LARGE SCALE GENOMIC DNA]</scope>
    <source>
        <strain evidence="2 3">CECT 8663</strain>
    </source>
</reference>
<dbReference type="Gene3D" id="1.10.443.10">
    <property type="entry name" value="Intergrase catalytic core"/>
    <property type="match status" value="1"/>
</dbReference>
<dbReference type="GO" id="GO:0006310">
    <property type="term" value="P:DNA recombination"/>
    <property type="evidence" value="ECO:0007669"/>
    <property type="project" value="UniProtKB-KW"/>
</dbReference>
<dbReference type="GO" id="GO:0003677">
    <property type="term" value="F:DNA binding"/>
    <property type="evidence" value="ECO:0007669"/>
    <property type="project" value="InterPro"/>
</dbReference>
<dbReference type="InterPro" id="IPR013762">
    <property type="entry name" value="Integrase-like_cat_sf"/>
</dbReference>
<organism evidence="2 3">
    <name type="scientific">Pelagimonas varians</name>
    <dbReference type="NCBI Taxonomy" id="696760"/>
    <lineage>
        <taxon>Bacteria</taxon>
        <taxon>Pseudomonadati</taxon>
        <taxon>Pseudomonadota</taxon>
        <taxon>Alphaproteobacteria</taxon>
        <taxon>Rhodobacterales</taxon>
        <taxon>Roseobacteraceae</taxon>
        <taxon>Pelagimonas</taxon>
    </lineage>
</organism>
<accession>A0A238L5P3</accession>
<gene>
    <name evidence="2" type="ORF">PEV8663_04516</name>
</gene>
<proteinExistence type="predicted"/>
<name>A0A238L5P3_9RHOB</name>
<evidence type="ECO:0000313" key="2">
    <source>
        <dbReference type="EMBL" id="SMX50160.1"/>
    </source>
</evidence>
<sequence>MLHQAIMASDKGMQQADFLIAIHTGYRIKEIATLKYVNVSEDSITIHRAKTTTGNRWIPMHSAIKSLVQELMVLVTNYFFLI</sequence>
<dbReference type="GO" id="GO:0015074">
    <property type="term" value="P:DNA integration"/>
    <property type="evidence" value="ECO:0007669"/>
    <property type="project" value="InterPro"/>
</dbReference>
<evidence type="ECO:0000256" key="1">
    <source>
        <dbReference type="ARBA" id="ARBA00023172"/>
    </source>
</evidence>
<evidence type="ECO:0000313" key="3">
    <source>
        <dbReference type="Proteomes" id="UP000220836"/>
    </source>
</evidence>